<reference evidence="2 3" key="1">
    <citation type="submission" date="2023-02" db="EMBL/GenBank/DDBJ databases">
        <title>Whole genome sequenc of Paracoccus marcusii MBLB0836.</title>
        <authorList>
            <person name="Seo M.-J."/>
            <person name="Cho E.-S."/>
            <person name="Hwang C.Y."/>
        </authorList>
    </citation>
    <scope>NUCLEOTIDE SEQUENCE [LARGE SCALE GENOMIC DNA]</scope>
    <source>
        <strain evidence="2 3">MBLB0836</strain>
    </source>
</reference>
<keyword evidence="3" id="KW-1185">Reference proteome</keyword>
<evidence type="ECO:0000313" key="3">
    <source>
        <dbReference type="Proteomes" id="UP001216899"/>
    </source>
</evidence>
<dbReference type="EMBL" id="CP117466">
    <property type="protein sequence ID" value="WDA11591.1"/>
    <property type="molecule type" value="Genomic_DNA"/>
</dbReference>
<dbReference type="Gene3D" id="1.20.5.490">
    <property type="entry name" value="Single helix bin"/>
    <property type="match status" value="1"/>
</dbReference>
<sequence length="174" mass="18989">MAGLVTTLSAEWPVIAGAPWSFVGSVAVVAVVVWGVLQWAYTTRMANLNSSLSTRDDRIDDLTGKLVDRDHRIAELTTKLADALATPKKAQPLDPDEIQQSDRIVGKLQAHEVRRSEGIVVAKKLVANGDYNQTLPFAFRDMTLVLVDFGSSGSMSGFGETKREFGKVICRIIN</sequence>
<feature type="transmembrane region" description="Helical" evidence="1">
    <location>
        <begin position="20"/>
        <end position="41"/>
    </location>
</feature>
<evidence type="ECO:0000256" key="1">
    <source>
        <dbReference type="SAM" id="Phobius"/>
    </source>
</evidence>
<gene>
    <name evidence="2" type="ORF">PRL19_09780</name>
</gene>
<keyword evidence="1" id="KW-1133">Transmembrane helix</keyword>
<proteinExistence type="predicted"/>
<keyword evidence="1" id="KW-0812">Transmembrane</keyword>
<keyword evidence="1" id="KW-0472">Membrane</keyword>
<accession>A0ABY7UQA1</accession>
<protein>
    <submittedName>
        <fullName evidence="2">Uncharacterized protein</fullName>
    </submittedName>
</protein>
<organism evidence="2 3">
    <name type="scientific">Paracoccus marcusii</name>
    <dbReference type="NCBI Taxonomy" id="59779"/>
    <lineage>
        <taxon>Bacteria</taxon>
        <taxon>Pseudomonadati</taxon>
        <taxon>Pseudomonadota</taxon>
        <taxon>Alphaproteobacteria</taxon>
        <taxon>Rhodobacterales</taxon>
        <taxon>Paracoccaceae</taxon>
        <taxon>Paracoccus</taxon>
    </lineage>
</organism>
<dbReference type="Proteomes" id="UP001216899">
    <property type="component" value="Chromosome"/>
</dbReference>
<name>A0ABY7UQA1_9RHOB</name>
<dbReference type="RefSeq" id="WP_273742813.1">
    <property type="nucleotide sequence ID" value="NZ_CP117466.1"/>
</dbReference>
<evidence type="ECO:0000313" key="2">
    <source>
        <dbReference type="EMBL" id="WDA11591.1"/>
    </source>
</evidence>